<accession>A0A7H9AR34</accession>
<keyword evidence="3" id="KW-1185">Reference proteome</keyword>
<dbReference type="Gene3D" id="1.10.10.800">
    <property type="match status" value="1"/>
</dbReference>
<organism evidence="2 3">
    <name type="scientific">Costertonia aggregata</name>
    <dbReference type="NCBI Taxonomy" id="343403"/>
    <lineage>
        <taxon>Bacteria</taxon>
        <taxon>Pseudomonadati</taxon>
        <taxon>Bacteroidota</taxon>
        <taxon>Flavobacteriia</taxon>
        <taxon>Flavobacteriales</taxon>
        <taxon>Flavobacteriaceae</taxon>
        <taxon>Costertonia</taxon>
    </lineage>
</organism>
<gene>
    <name evidence="2" type="ORF">HYG79_11225</name>
</gene>
<evidence type="ECO:0000313" key="3">
    <source>
        <dbReference type="Proteomes" id="UP000509302"/>
    </source>
</evidence>
<dbReference type="InterPro" id="IPR029058">
    <property type="entry name" value="AB_hydrolase_fold"/>
</dbReference>
<keyword evidence="1" id="KW-0732">Signal</keyword>
<protein>
    <submittedName>
        <fullName evidence="2">Alpha/beta hydrolase</fullName>
    </submittedName>
</protein>
<name>A0A7H9AR34_9FLAO</name>
<dbReference type="Gene3D" id="3.40.50.1820">
    <property type="entry name" value="alpha/beta hydrolase"/>
    <property type="match status" value="1"/>
</dbReference>
<dbReference type="GO" id="GO:0016787">
    <property type="term" value="F:hydrolase activity"/>
    <property type="evidence" value="ECO:0007669"/>
    <property type="project" value="UniProtKB-KW"/>
</dbReference>
<dbReference type="PANTHER" id="PTHR47751">
    <property type="entry name" value="SUPERFAMILY HYDROLASE, PUTATIVE (AFU_ORTHOLOGUE AFUA_2G16580)-RELATED"/>
    <property type="match status" value="1"/>
</dbReference>
<feature type="signal peptide" evidence="1">
    <location>
        <begin position="1"/>
        <end position="18"/>
    </location>
</feature>
<sequence>MKTIIIGLLSLITTGAIAQKLNSQTTKNYIMKKVKFQSSGLELVGDLYLPVNYEEGKKYPAVPILGPMTFAKEQAPTEYAKRFAEQGYVALAFDPRYRGESAGLPRELEDPIAKVEDAKAAAKYLASLSMVNDEQIVGFALCQGSSEMLRAVSEDSIFKGLVTVAGHYRDREGDIQWMGTEEALEERIASGKVAYNTYKQTGEVINVPAVDETRMDVGMPGKFVWDWYHTWSDKGIWVNNYPKMSDALLFEYESLTAAKKLEKPYLMIHSDNSFLPEVAKRQFEAVPATMKKLQWEGETGHLQYYDDTEILDRTANQAIAWYNSIFE</sequence>
<dbReference type="KEGG" id="cagg:HYG79_11225"/>
<feature type="chain" id="PRO_5029013432" evidence="1">
    <location>
        <begin position="19"/>
        <end position="327"/>
    </location>
</feature>
<proteinExistence type="predicted"/>
<dbReference type="InterPro" id="IPR051411">
    <property type="entry name" value="Polyketide_trans_af380"/>
</dbReference>
<reference evidence="2 3" key="1">
    <citation type="journal article" date="2006" name="Int. J. Syst. Evol. Microbiol.">
        <title>Costertonia aggregata gen. nov., sp. nov., a mesophilic marine bacterium of the family Flavobacteriaceae, isolated from a mature biofilm.</title>
        <authorList>
            <person name="Kwon K.K."/>
            <person name="Lee Y.K."/>
            <person name="Lee H.K."/>
        </authorList>
    </citation>
    <scope>NUCLEOTIDE SEQUENCE [LARGE SCALE GENOMIC DNA]</scope>
    <source>
        <strain evidence="2 3">KCCM 42265</strain>
    </source>
</reference>
<evidence type="ECO:0000313" key="2">
    <source>
        <dbReference type="EMBL" id="QLG45894.1"/>
    </source>
</evidence>
<keyword evidence="2" id="KW-0378">Hydrolase</keyword>
<dbReference type="RefSeq" id="WP_179242181.1">
    <property type="nucleotide sequence ID" value="NZ_CP058595.1"/>
</dbReference>
<dbReference type="PANTHER" id="PTHR47751:SF1">
    <property type="entry name" value="SUPERFAMILY HYDROLASE, PUTATIVE (AFU_ORTHOLOGUE AFUA_2G16580)-RELATED"/>
    <property type="match status" value="1"/>
</dbReference>
<evidence type="ECO:0000256" key="1">
    <source>
        <dbReference type="SAM" id="SignalP"/>
    </source>
</evidence>
<dbReference type="EMBL" id="CP058595">
    <property type="protein sequence ID" value="QLG45894.1"/>
    <property type="molecule type" value="Genomic_DNA"/>
</dbReference>
<dbReference type="Proteomes" id="UP000509302">
    <property type="component" value="Chromosome"/>
</dbReference>
<dbReference type="SUPFAM" id="SSF53474">
    <property type="entry name" value="alpha/beta-Hydrolases"/>
    <property type="match status" value="1"/>
</dbReference>
<dbReference type="AlphaFoldDB" id="A0A7H9AR34"/>